<evidence type="ECO:0000256" key="7">
    <source>
        <dbReference type="ARBA" id="ARBA00022771"/>
    </source>
</evidence>
<evidence type="ECO:0000256" key="3">
    <source>
        <dbReference type="ARBA" id="ARBA00022490"/>
    </source>
</evidence>
<name>G0UZD3_TRYCI</name>
<evidence type="ECO:0000256" key="6">
    <source>
        <dbReference type="ARBA" id="ARBA00022753"/>
    </source>
</evidence>
<dbReference type="GO" id="GO:0046854">
    <property type="term" value="P:phosphatidylinositol phosphate biosynthetic process"/>
    <property type="evidence" value="ECO:0007669"/>
    <property type="project" value="TreeGrafter"/>
</dbReference>
<evidence type="ECO:0000256" key="5">
    <source>
        <dbReference type="ARBA" id="ARBA00022723"/>
    </source>
</evidence>
<keyword evidence="5" id="KW-0479">Metal-binding</keyword>
<dbReference type="GO" id="GO:0008270">
    <property type="term" value="F:zinc ion binding"/>
    <property type="evidence" value="ECO:0007669"/>
    <property type="project" value="UniProtKB-KW"/>
</dbReference>
<dbReference type="SUPFAM" id="SSF52029">
    <property type="entry name" value="GroEL apical domain-like"/>
    <property type="match status" value="1"/>
</dbReference>
<evidence type="ECO:0000256" key="4">
    <source>
        <dbReference type="ARBA" id="ARBA00022679"/>
    </source>
</evidence>
<evidence type="ECO:0000313" key="12">
    <source>
        <dbReference type="EMBL" id="CCC94752.1"/>
    </source>
</evidence>
<reference evidence="12" key="1">
    <citation type="journal article" date="2012" name="Proc. Natl. Acad. Sci. U.S.A.">
        <title>Antigenic diversity is generated by distinct evolutionary mechanisms in African trypanosome species.</title>
        <authorList>
            <person name="Jackson A.P."/>
            <person name="Berry A."/>
            <person name="Aslett M."/>
            <person name="Allison H.C."/>
            <person name="Burton P."/>
            <person name="Vavrova-Anderson J."/>
            <person name="Brown R."/>
            <person name="Browne H."/>
            <person name="Corton N."/>
            <person name="Hauser H."/>
            <person name="Gamble J."/>
            <person name="Gilderthorp R."/>
            <person name="Marcello L."/>
            <person name="McQuillan J."/>
            <person name="Otto T.D."/>
            <person name="Quail M.A."/>
            <person name="Sanders M.J."/>
            <person name="van Tonder A."/>
            <person name="Ginger M.L."/>
            <person name="Field M.C."/>
            <person name="Barry J.D."/>
            <person name="Hertz-Fowler C."/>
            <person name="Berriman M."/>
        </authorList>
    </citation>
    <scope>NUCLEOTIDE SEQUENCE</scope>
    <source>
        <strain evidence="12">IL3000</strain>
    </source>
</reference>
<dbReference type="InterPro" id="IPR011011">
    <property type="entry name" value="Znf_FYVE_PHD"/>
</dbReference>
<dbReference type="PROSITE" id="PS50178">
    <property type="entry name" value="ZF_FYVE"/>
    <property type="match status" value="1"/>
</dbReference>
<sequence>MSDGSNGGDRAMEALTDRSLWVDDRYATRCRGCESSFTLLRRRHHCRHCGQIFCNDCLANTSPSIAKNILTDKISALIGLRVGGSGKVCHECKYILLRRRKTERQSLQTCAAVKSLSNHRLSEMVISPVAVTTSGAAPLCEAGAMGKTGTEAQSGMESVEGFYASSGQRCEGYSVNMAVPEFSQSAASSLGSTALHYDEPPTTGTVPTHPEGAKERSITYGLADVPLHSCNTMSLWLNNLIKESRRQKRMGTSQSPKPVCRPRVLEVSPWASFLVAREAEARNFAMANVFSPSAPREELLLLSRLVSHHLMKRASLLFMSENKLASNTTMERKDWVARICDLAWRVVAQAAVFPREHLLAHLDVICVPGGSLADAEIINGVAFLQKVAFRGMKTTVRAPRILLLAGNVETAIKPLADLTEHIETCKGYLDKHYQRIKMWNPSVIVVEGRMHHYLLDKILEESHITLVLQAGKTVIHRLSRCCSAAVVRDLQYVSSVDLCDSTVLGTCELFQLLQVGGKSICAFSGLRAPLFTTVLLRGCGGEQLDAVRRVLFNCAATAYHLSLQVHCMMDLGFRCKAEPLDITTEDGILKPEYWENLSSTVSQDHSETLSMNIAIEFPKEREHADGKRNKFIVDSLEVNTAFVDTAAGDSAVGATQTSSACPSTRQSREMHNFYSGGDDTVCGYLVARALEGDSTRLIAHGNKRI</sequence>
<dbReference type="InterPro" id="IPR002423">
    <property type="entry name" value="Cpn60/GroEL/TCP-1"/>
</dbReference>
<dbReference type="GO" id="GO:0000285">
    <property type="term" value="F:1-phosphatidylinositol-3-phosphate 5-kinase activity"/>
    <property type="evidence" value="ECO:0007669"/>
    <property type="project" value="TreeGrafter"/>
</dbReference>
<dbReference type="InterPro" id="IPR027409">
    <property type="entry name" value="GroEL-like_apical_dom_sf"/>
</dbReference>
<evidence type="ECO:0000256" key="9">
    <source>
        <dbReference type="ARBA" id="ARBA00022833"/>
    </source>
</evidence>
<dbReference type="PANTHER" id="PTHR45748:SF7">
    <property type="entry name" value="1-PHOSPHATIDYLINOSITOL 3-PHOSPHATE 5-KINASE-RELATED"/>
    <property type="match status" value="1"/>
</dbReference>
<proteinExistence type="predicted"/>
<organism evidence="12">
    <name type="scientific">Trypanosoma congolense (strain IL3000)</name>
    <dbReference type="NCBI Taxonomy" id="1068625"/>
    <lineage>
        <taxon>Eukaryota</taxon>
        <taxon>Discoba</taxon>
        <taxon>Euglenozoa</taxon>
        <taxon>Kinetoplastea</taxon>
        <taxon>Metakinetoplastina</taxon>
        <taxon>Trypanosomatida</taxon>
        <taxon>Trypanosomatidae</taxon>
        <taxon>Trypanosoma</taxon>
        <taxon>Nannomonas</taxon>
    </lineage>
</organism>
<protein>
    <submittedName>
        <fullName evidence="12">Putative phosphatidylinositol (3,5) kinase</fullName>
    </submittedName>
</protein>
<dbReference type="Gene3D" id="3.30.40.10">
    <property type="entry name" value="Zinc/RING finger domain, C3HC4 (zinc finger)"/>
    <property type="match status" value="1"/>
</dbReference>
<keyword evidence="3" id="KW-0963">Cytoplasm</keyword>
<evidence type="ECO:0000256" key="10">
    <source>
        <dbReference type="PROSITE-ProRule" id="PRU00091"/>
    </source>
</evidence>
<keyword evidence="6" id="KW-0967">Endosome</keyword>
<keyword evidence="4" id="KW-0808">Transferase</keyword>
<evidence type="ECO:0000256" key="8">
    <source>
        <dbReference type="ARBA" id="ARBA00022786"/>
    </source>
</evidence>
<dbReference type="GO" id="GO:0010008">
    <property type="term" value="C:endosome membrane"/>
    <property type="evidence" value="ECO:0007669"/>
    <property type="project" value="TreeGrafter"/>
</dbReference>
<keyword evidence="7 10" id="KW-0863">Zinc-finger</keyword>
<dbReference type="Pfam" id="PF01363">
    <property type="entry name" value="FYVE"/>
    <property type="match status" value="1"/>
</dbReference>
<dbReference type="FunFam" id="3.30.40.10:FF:000510">
    <property type="entry name" value="Phosphatidylinositol 3,5-kinase"/>
    <property type="match status" value="1"/>
</dbReference>
<dbReference type="Pfam" id="PF00118">
    <property type="entry name" value="Cpn60_TCP1"/>
    <property type="match status" value="1"/>
</dbReference>
<comment type="subcellular location">
    <subcellularLocation>
        <location evidence="2">Cytoplasm</location>
    </subcellularLocation>
    <subcellularLocation>
        <location evidence="1">Endosome</location>
    </subcellularLocation>
</comment>
<dbReference type="SMART" id="SM00064">
    <property type="entry name" value="FYVE"/>
    <property type="match status" value="1"/>
</dbReference>
<accession>G0UZD3</accession>
<keyword evidence="12" id="KW-0418">Kinase</keyword>
<keyword evidence="8" id="KW-0833">Ubl conjugation pathway</keyword>
<dbReference type="Gene3D" id="3.50.7.10">
    <property type="entry name" value="GroEL"/>
    <property type="match status" value="1"/>
</dbReference>
<dbReference type="EMBL" id="HE575324">
    <property type="protein sequence ID" value="CCC94752.1"/>
    <property type="molecule type" value="Genomic_DNA"/>
</dbReference>
<dbReference type="AlphaFoldDB" id="G0UZD3"/>
<dbReference type="PANTHER" id="PTHR45748">
    <property type="entry name" value="1-PHOSPHATIDYLINOSITOL 3-PHOSPHATE 5-KINASE-RELATED"/>
    <property type="match status" value="1"/>
</dbReference>
<gene>
    <name evidence="12" type="ORF">TCIL3000_11_1360</name>
</gene>
<dbReference type="VEuPathDB" id="TriTrypDB:TcIL3000.11.1360"/>
<evidence type="ECO:0000256" key="1">
    <source>
        <dbReference type="ARBA" id="ARBA00004177"/>
    </source>
</evidence>
<evidence type="ECO:0000259" key="11">
    <source>
        <dbReference type="PROSITE" id="PS50178"/>
    </source>
</evidence>
<dbReference type="SUPFAM" id="SSF57903">
    <property type="entry name" value="FYVE/PHD zinc finger"/>
    <property type="match status" value="1"/>
</dbReference>
<evidence type="ECO:0000256" key="2">
    <source>
        <dbReference type="ARBA" id="ARBA00004496"/>
    </source>
</evidence>
<dbReference type="GO" id="GO:0005524">
    <property type="term" value="F:ATP binding"/>
    <property type="evidence" value="ECO:0007669"/>
    <property type="project" value="InterPro"/>
</dbReference>
<dbReference type="InterPro" id="IPR000306">
    <property type="entry name" value="Znf_FYVE"/>
</dbReference>
<dbReference type="InterPro" id="IPR017455">
    <property type="entry name" value="Znf_FYVE-rel"/>
</dbReference>
<keyword evidence="9" id="KW-0862">Zinc</keyword>
<dbReference type="InterPro" id="IPR013083">
    <property type="entry name" value="Znf_RING/FYVE/PHD"/>
</dbReference>
<feature type="domain" description="FYVE-type" evidence="11">
    <location>
        <begin position="24"/>
        <end position="92"/>
    </location>
</feature>